<dbReference type="InterPro" id="IPR053162">
    <property type="entry name" value="DnaD"/>
</dbReference>
<dbReference type="InterPro" id="IPR017019">
    <property type="entry name" value="DNA_replication_prd_bac"/>
</dbReference>
<dbReference type="InterPro" id="IPR034829">
    <property type="entry name" value="DnaD-like_sf"/>
</dbReference>
<sequence length="338" mass="37071">MAYRIDAGIWSSVFAVPAAVVDEHIRLCSPLSLKVLLVMLRHPGEPFDPQKLSGILHLSPADISDAMGYWVAAGLLRETEGEVAAQPAPLPQPPAAGPAPAVQVRQAPEGQKITTVAARPKISREDVAEMAAQDPTLEQLLRVAQEVLGNPLSPVESEILAALRTYYGLPTDTILMLLQYCVSIGHRSMSYLEKTAAAWLGKGIVTHEQAEQEILRLTRDNENEKKVMRAFGIFNRTLAPREREYTRKWFQLGLDERLIALACERTVENTGKVSFAYADRILSSWKAKGISTVQQAAQDLAAPPPAKRAAKNQSAQTGKYSSIDAAELDQLLHSQFKD</sequence>
<reference evidence="4" key="2">
    <citation type="submission" date="2021-04" db="EMBL/GenBank/DDBJ databases">
        <authorList>
            <person name="Gilroy R."/>
        </authorList>
    </citation>
    <scope>NUCLEOTIDE SEQUENCE</scope>
    <source>
        <strain evidence="4">CHK188-5543</strain>
    </source>
</reference>
<evidence type="ECO:0000313" key="4">
    <source>
        <dbReference type="EMBL" id="HIX66356.1"/>
    </source>
</evidence>
<proteinExistence type="inferred from homology"/>
<evidence type="ECO:0000256" key="2">
    <source>
        <dbReference type="SAM" id="MobiDB-lite"/>
    </source>
</evidence>
<protein>
    <submittedName>
        <fullName evidence="4">DnaD domain protein</fullName>
    </submittedName>
</protein>
<dbReference type="Gene3D" id="1.10.10.630">
    <property type="entry name" value="DnaD domain-like"/>
    <property type="match status" value="2"/>
</dbReference>
<dbReference type="PANTHER" id="PTHR37293:SF6">
    <property type="entry name" value="DNA REPLICATION PROTEIN DNAD"/>
    <property type="match status" value="1"/>
</dbReference>
<dbReference type="PANTHER" id="PTHR37293">
    <property type="entry name" value="PHAGE REPLICATION PROTEIN-RELATED"/>
    <property type="match status" value="1"/>
</dbReference>
<feature type="region of interest" description="Disordered" evidence="2">
    <location>
        <begin position="296"/>
        <end position="320"/>
    </location>
</feature>
<comment type="similarity">
    <text evidence="1">Belongs to the DnaB/DnaD family.</text>
</comment>
<comment type="caution">
    <text evidence="4">The sequence shown here is derived from an EMBL/GenBank/DDBJ whole genome shotgun (WGS) entry which is preliminary data.</text>
</comment>
<dbReference type="InterPro" id="IPR006343">
    <property type="entry name" value="DnaB/C_C"/>
</dbReference>
<dbReference type="NCBIfam" id="TIGR01446">
    <property type="entry name" value="DnaD_dom"/>
    <property type="match status" value="2"/>
</dbReference>
<evidence type="ECO:0000256" key="1">
    <source>
        <dbReference type="ARBA" id="ARBA00093462"/>
    </source>
</evidence>
<reference evidence="4" key="1">
    <citation type="journal article" date="2021" name="PeerJ">
        <title>Extensive microbial diversity within the chicken gut microbiome revealed by metagenomics and culture.</title>
        <authorList>
            <person name="Gilroy R."/>
            <person name="Ravi A."/>
            <person name="Getino M."/>
            <person name="Pursley I."/>
            <person name="Horton D.L."/>
            <person name="Alikhan N.F."/>
            <person name="Baker D."/>
            <person name="Gharbi K."/>
            <person name="Hall N."/>
            <person name="Watson M."/>
            <person name="Adriaenssens E.M."/>
            <person name="Foster-Nyarko E."/>
            <person name="Jarju S."/>
            <person name="Secka A."/>
            <person name="Antonio M."/>
            <person name="Oren A."/>
            <person name="Chaudhuri R.R."/>
            <person name="La Ragione R."/>
            <person name="Hildebrand F."/>
            <person name="Pallen M.J."/>
        </authorList>
    </citation>
    <scope>NUCLEOTIDE SEQUENCE</scope>
    <source>
        <strain evidence="4">CHK188-5543</strain>
    </source>
</reference>
<dbReference type="Pfam" id="PF07261">
    <property type="entry name" value="DnaB_2"/>
    <property type="match status" value="2"/>
</dbReference>
<dbReference type="PIRSF" id="PIRSF033722">
    <property type="entry name" value="DnaD_CA_C3587_prd"/>
    <property type="match status" value="1"/>
</dbReference>
<organism evidence="4 5">
    <name type="scientific">Candidatus Anaerotruncus excrementipullorum</name>
    <dbReference type="NCBI Taxonomy" id="2838465"/>
    <lineage>
        <taxon>Bacteria</taxon>
        <taxon>Bacillati</taxon>
        <taxon>Bacillota</taxon>
        <taxon>Clostridia</taxon>
        <taxon>Eubacteriales</taxon>
        <taxon>Oscillospiraceae</taxon>
        <taxon>Anaerotruncus</taxon>
    </lineage>
</organism>
<dbReference type="Proteomes" id="UP000886800">
    <property type="component" value="Unassembled WGS sequence"/>
</dbReference>
<name>A0A9D2B7Y2_9FIRM</name>
<evidence type="ECO:0000313" key="5">
    <source>
        <dbReference type="Proteomes" id="UP000886800"/>
    </source>
</evidence>
<dbReference type="EMBL" id="DXES01000187">
    <property type="protein sequence ID" value="HIX66356.1"/>
    <property type="molecule type" value="Genomic_DNA"/>
</dbReference>
<feature type="domain" description="DnaB/C C-terminal" evidence="3">
    <location>
        <begin position="233"/>
        <end position="298"/>
    </location>
</feature>
<dbReference type="AlphaFoldDB" id="A0A9D2B7Y2"/>
<evidence type="ECO:0000259" key="3">
    <source>
        <dbReference type="Pfam" id="PF07261"/>
    </source>
</evidence>
<gene>
    <name evidence="4" type="ORF">H9736_08925</name>
</gene>
<accession>A0A9D2B7Y2</accession>
<dbReference type="SUPFAM" id="SSF158499">
    <property type="entry name" value="DnaD domain-like"/>
    <property type="match status" value="2"/>
</dbReference>
<feature type="domain" description="DnaB/C C-terminal" evidence="3">
    <location>
        <begin position="142"/>
        <end position="213"/>
    </location>
</feature>